<dbReference type="InterPro" id="IPR021765">
    <property type="entry name" value="UstYa-like"/>
</dbReference>
<dbReference type="Pfam" id="PF11807">
    <property type="entry name" value="UstYa"/>
    <property type="match status" value="1"/>
</dbReference>
<reference evidence="10" key="1">
    <citation type="submission" date="2023-06" db="EMBL/GenBank/DDBJ databases">
        <title>Genome-scale phylogeny and comparative genomics of the fungal order Sordariales.</title>
        <authorList>
            <consortium name="Lawrence Berkeley National Laboratory"/>
            <person name="Hensen N."/>
            <person name="Bonometti L."/>
            <person name="Westerberg I."/>
            <person name="Brannstrom I.O."/>
            <person name="Guillou S."/>
            <person name="Cros-Aarteil S."/>
            <person name="Calhoun S."/>
            <person name="Haridas S."/>
            <person name="Kuo A."/>
            <person name="Mondo S."/>
            <person name="Pangilinan J."/>
            <person name="Riley R."/>
            <person name="Labutti K."/>
            <person name="Andreopoulos B."/>
            <person name="Lipzen A."/>
            <person name="Chen C."/>
            <person name="Yanf M."/>
            <person name="Daum C."/>
            <person name="Ng V."/>
            <person name="Clum A."/>
            <person name="Steindorff A."/>
            <person name="Ohm R."/>
            <person name="Martin F."/>
            <person name="Silar P."/>
            <person name="Natvig D."/>
            <person name="Lalanne C."/>
            <person name="Gautier V."/>
            <person name="Ament-Velasquez S.L."/>
            <person name="Kruys A."/>
            <person name="Hutchinson M.I."/>
            <person name="Powell A.J."/>
            <person name="Barry K."/>
            <person name="Miller A.N."/>
            <person name="Grigoriev I.V."/>
            <person name="Debuchy R."/>
            <person name="Gladieux P."/>
            <person name="Thoren M.H."/>
            <person name="Johannesson H."/>
        </authorList>
    </citation>
    <scope>NUCLEOTIDE SEQUENCE</scope>
    <source>
        <strain evidence="10">SMH4607-1</strain>
    </source>
</reference>
<dbReference type="AlphaFoldDB" id="A0AA40ASC7"/>
<keyword evidence="6" id="KW-0325">Glycoprotein</keyword>
<evidence type="ECO:0000256" key="6">
    <source>
        <dbReference type="ARBA" id="ARBA00023180"/>
    </source>
</evidence>
<dbReference type="EMBL" id="JAUKUA010000003">
    <property type="protein sequence ID" value="KAK0721103.1"/>
    <property type="molecule type" value="Genomic_DNA"/>
</dbReference>
<feature type="region of interest" description="Disordered" evidence="8">
    <location>
        <begin position="137"/>
        <end position="157"/>
    </location>
</feature>
<protein>
    <submittedName>
        <fullName evidence="10">Uncharacterized protein</fullName>
    </submittedName>
</protein>
<dbReference type="GO" id="GO:0016020">
    <property type="term" value="C:membrane"/>
    <property type="evidence" value="ECO:0007669"/>
    <property type="project" value="UniProtKB-SubCell"/>
</dbReference>
<accession>A0AA40ASC7</accession>
<comment type="similarity">
    <text evidence="7">Belongs to the ustYa family.</text>
</comment>
<keyword evidence="11" id="KW-1185">Reference proteome</keyword>
<feature type="signal peptide" evidence="9">
    <location>
        <begin position="1"/>
        <end position="23"/>
    </location>
</feature>
<gene>
    <name evidence="10" type="ORF">B0H67DRAFT_644266</name>
</gene>
<keyword evidence="9" id="KW-0732">Signal</keyword>
<dbReference type="PANTHER" id="PTHR33365:SF6">
    <property type="entry name" value="OXIDASE USTYA"/>
    <property type="match status" value="1"/>
</dbReference>
<proteinExistence type="inferred from homology"/>
<organism evidence="10 11">
    <name type="scientific">Lasiosphaeris hirsuta</name>
    <dbReference type="NCBI Taxonomy" id="260670"/>
    <lineage>
        <taxon>Eukaryota</taxon>
        <taxon>Fungi</taxon>
        <taxon>Dikarya</taxon>
        <taxon>Ascomycota</taxon>
        <taxon>Pezizomycotina</taxon>
        <taxon>Sordariomycetes</taxon>
        <taxon>Sordariomycetidae</taxon>
        <taxon>Sordariales</taxon>
        <taxon>Lasiosphaeriaceae</taxon>
        <taxon>Lasiosphaeris</taxon>
    </lineage>
</organism>
<keyword evidence="3" id="KW-1133">Transmembrane helix</keyword>
<evidence type="ECO:0000256" key="5">
    <source>
        <dbReference type="ARBA" id="ARBA00023136"/>
    </source>
</evidence>
<name>A0AA40ASC7_9PEZI</name>
<evidence type="ECO:0000256" key="1">
    <source>
        <dbReference type="ARBA" id="ARBA00004167"/>
    </source>
</evidence>
<evidence type="ECO:0000256" key="8">
    <source>
        <dbReference type="SAM" id="MobiDB-lite"/>
    </source>
</evidence>
<dbReference type="PANTHER" id="PTHR33365">
    <property type="entry name" value="YALI0B05434P"/>
    <property type="match status" value="1"/>
</dbReference>
<keyword evidence="2" id="KW-0812">Transmembrane</keyword>
<comment type="subcellular location">
    <subcellularLocation>
        <location evidence="1">Membrane</location>
        <topology evidence="1">Single-pass membrane protein</topology>
    </subcellularLocation>
</comment>
<dbReference type="Proteomes" id="UP001172102">
    <property type="component" value="Unassembled WGS sequence"/>
</dbReference>
<evidence type="ECO:0000256" key="4">
    <source>
        <dbReference type="ARBA" id="ARBA00023026"/>
    </source>
</evidence>
<evidence type="ECO:0000313" key="10">
    <source>
        <dbReference type="EMBL" id="KAK0721103.1"/>
    </source>
</evidence>
<evidence type="ECO:0000256" key="7">
    <source>
        <dbReference type="ARBA" id="ARBA00035112"/>
    </source>
</evidence>
<evidence type="ECO:0000256" key="3">
    <source>
        <dbReference type="ARBA" id="ARBA00022989"/>
    </source>
</evidence>
<keyword evidence="5" id="KW-0472">Membrane</keyword>
<comment type="caution">
    <text evidence="10">The sequence shown here is derived from an EMBL/GenBank/DDBJ whole genome shotgun (WGS) entry which is preliminary data.</text>
</comment>
<feature type="chain" id="PRO_5041402530" evidence="9">
    <location>
        <begin position="24"/>
        <end position="336"/>
    </location>
</feature>
<keyword evidence="4" id="KW-0843">Virulence</keyword>
<evidence type="ECO:0000256" key="9">
    <source>
        <dbReference type="SAM" id="SignalP"/>
    </source>
</evidence>
<sequence length="336" mass="37510">MKAFTFAAGCLVAIAATAPVADTNSAVSPKAARYFEYYSVPAGADGEAVKAAKGKANQNFRWNSRKELNQKIDKRDFLFYPVPSGADGEAVQADKGGQQPSVTFSSTPSHRELMERLFKLPKKSGIFFSTPFHLAPMEKPSRPNRSRATQTDELKGVDETYRWTQSTSTLFSQSQYVARPSPEVDALWKDLGAEIDDILIPAHYGKAIDVSPEHAFVEFEPGNPSFVVTSSRKSLFYNADYYKDLGVKEFRNHGKTLQMHIDHCLDMLRERLTCTADAGILPSFYTIYNTTTPDFKRDHHCRDYQSLQAWGKAAKALPKGMLLRPPEGAFVLEHVP</sequence>
<evidence type="ECO:0000256" key="2">
    <source>
        <dbReference type="ARBA" id="ARBA00022692"/>
    </source>
</evidence>
<evidence type="ECO:0000313" key="11">
    <source>
        <dbReference type="Proteomes" id="UP001172102"/>
    </source>
</evidence>
<dbReference type="GO" id="GO:0043386">
    <property type="term" value="P:mycotoxin biosynthetic process"/>
    <property type="evidence" value="ECO:0007669"/>
    <property type="project" value="InterPro"/>
</dbReference>